<dbReference type="AlphaFoldDB" id="D4LCC5"/>
<dbReference type="KEGG" id="rch:RUM_11190"/>
<name>D4LCC5_RUMC1</name>
<reference evidence="2" key="1">
    <citation type="submission" date="2010-03" db="EMBL/GenBank/DDBJ databases">
        <title>The genome sequence of Ruminococcus sp. 18P13.</title>
        <authorList>
            <consortium name="metaHIT consortium -- http://www.metahit.eu/"/>
            <person name="Pajon A."/>
            <person name="Turner K."/>
            <person name="Parkhill J."/>
            <person name="Bernalier A."/>
        </authorList>
    </citation>
    <scope>NUCLEOTIDE SEQUENCE [LARGE SCALE GENOMIC DNA]</scope>
    <source>
        <strain evidence="2">Type strain: 18P13</strain>
    </source>
</reference>
<evidence type="ECO:0000313" key="3">
    <source>
        <dbReference type="Proteomes" id="UP000007054"/>
    </source>
</evidence>
<reference evidence="2" key="2">
    <citation type="submission" date="2010-03" db="EMBL/GenBank/DDBJ databases">
        <authorList>
            <person name="Pajon A."/>
        </authorList>
    </citation>
    <scope>NUCLEOTIDE SEQUENCE</scope>
    <source>
        <strain evidence="2">Type strain: 18P13</strain>
    </source>
</reference>
<gene>
    <name evidence="2" type="ordered locus">RUM_11190</name>
</gene>
<dbReference type="PATRIC" id="fig|213810.4.peg.1019"/>
<keyword evidence="1" id="KW-0472">Membrane</keyword>
<accession>D4LCC5</accession>
<protein>
    <submittedName>
        <fullName evidence="2">Uncharacterized protein</fullName>
    </submittedName>
</protein>
<organism evidence="2 3">
    <name type="scientific">Ruminococcus champanellensis (strain DSM 18848 / JCM 17042 / KCTC 15320 / 18P13)</name>
    <dbReference type="NCBI Taxonomy" id="213810"/>
    <lineage>
        <taxon>Bacteria</taxon>
        <taxon>Bacillati</taxon>
        <taxon>Bacillota</taxon>
        <taxon>Clostridia</taxon>
        <taxon>Eubacteriales</taxon>
        <taxon>Oscillospiraceae</taxon>
        <taxon>Ruminococcus</taxon>
    </lineage>
</organism>
<dbReference type="Proteomes" id="UP000007054">
    <property type="component" value="Chromosome"/>
</dbReference>
<feature type="transmembrane region" description="Helical" evidence="1">
    <location>
        <begin position="69"/>
        <end position="88"/>
    </location>
</feature>
<sequence length="91" mass="10384">MTYAFEFGWYHERLRPIAVTEVFFLYGGEAMAKEKESCAKALGCNPIVYGISAGNIVAAILSAMHWHSLFWAIVNGFFGWVYVIYFVIKYT</sequence>
<dbReference type="HOGENOM" id="CLU_2425100_0_0_9"/>
<evidence type="ECO:0000313" key="2">
    <source>
        <dbReference type="EMBL" id="CBL17270.1"/>
    </source>
</evidence>
<proteinExistence type="predicted"/>
<dbReference type="EMBL" id="FP929052">
    <property type="protein sequence ID" value="CBL17270.1"/>
    <property type="molecule type" value="Genomic_DNA"/>
</dbReference>
<keyword evidence="1" id="KW-1133">Transmembrane helix</keyword>
<keyword evidence="3" id="KW-1185">Reference proteome</keyword>
<feature type="transmembrane region" description="Helical" evidence="1">
    <location>
        <begin position="41"/>
        <end position="63"/>
    </location>
</feature>
<dbReference type="STRING" id="213810.RUM_11190"/>
<keyword evidence="1" id="KW-0812">Transmembrane</keyword>
<evidence type="ECO:0000256" key="1">
    <source>
        <dbReference type="SAM" id="Phobius"/>
    </source>
</evidence>